<name>A0A0H2YQ95_CLOP1</name>
<evidence type="ECO:0000313" key="1">
    <source>
        <dbReference type="EMBL" id="ABG82990.1"/>
    </source>
</evidence>
<proteinExistence type="predicted"/>
<reference evidence="1 2" key="1">
    <citation type="journal article" date="2006" name="Genome Res.">
        <title>Skewed genomic variability in strains of the toxigenic bacterial pathogen, Clostridium perfringens.</title>
        <authorList>
            <person name="Myers G.S."/>
            <person name="Rasko D.A."/>
            <person name="Cheung J.K."/>
            <person name="Ravel J."/>
            <person name="Seshadri R."/>
            <person name="Deboy R.T."/>
            <person name="Ren Q."/>
            <person name="Varga J."/>
            <person name="Awad M.M."/>
            <person name="Brinkac L.M."/>
            <person name="Daugherty S.C."/>
            <person name="Haft D.H."/>
            <person name="Dodson R.J."/>
            <person name="Madupu R."/>
            <person name="Nelson W.C."/>
            <person name="Rosovitz M.J."/>
            <person name="Sullivan S.A."/>
            <person name="Khouri H."/>
            <person name="Dimitrov G.I."/>
            <person name="Watkins K.L."/>
            <person name="Mulligan S."/>
            <person name="Benton J."/>
            <person name="Radune D."/>
            <person name="Fisher D.J."/>
            <person name="Atkins H.S."/>
            <person name="Hiscox T."/>
            <person name="Jost B.H."/>
            <person name="Billington S.J."/>
            <person name="Songer J.G."/>
            <person name="McClane B.A."/>
            <person name="Titball R.W."/>
            <person name="Rood J.I."/>
            <person name="Melville S.B."/>
            <person name="Paulsen I.T."/>
        </authorList>
    </citation>
    <scope>NUCLEOTIDE SEQUENCE [LARGE SCALE GENOMIC DNA]</scope>
    <source>
        <strain evidence="2">ATCC 13124 / DSM 756 / JCM 1290 / NCIMB 6125 / NCTC 8237 / S 107 / Type A</strain>
    </source>
</reference>
<sequence length="120" mass="13888">MEKDIKINEGLISTCNDDYLNAVSLVKEKLNIYLEEPKVFSNEYVLGTPGFKDNLRDNLKRALAIIFDFVAVYKKYEVNENIKNILEKARNIYAILEEAQGNINEDVLKSLKEIRAIEFK</sequence>
<dbReference type="PaxDb" id="195103-CPF_0663"/>
<keyword evidence="2" id="KW-1185">Reference proteome</keyword>
<dbReference type="KEGG" id="cpf:CPF_0663"/>
<gene>
    <name evidence="1" type="ordered locus">CPF_0663</name>
</gene>
<dbReference type="GeneID" id="93002990"/>
<dbReference type="RefSeq" id="WP_003456924.1">
    <property type="nucleotide sequence ID" value="NC_008261.1"/>
</dbReference>
<dbReference type="AlphaFoldDB" id="A0A0H2YQ95"/>
<dbReference type="STRING" id="195103.CPF_0663"/>
<protein>
    <submittedName>
        <fullName evidence="1">Uncharacterized protein</fullName>
    </submittedName>
</protein>
<accession>A0A0H2YQ95</accession>
<evidence type="ECO:0000313" key="2">
    <source>
        <dbReference type="Proteomes" id="UP000001823"/>
    </source>
</evidence>
<organism evidence="1 2">
    <name type="scientific">Clostridium perfringens (strain ATCC 13124 / DSM 756 / JCM 1290 / NCIMB 6125 / NCTC 8237 / Type A)</name>
    <dbReference type="NCBI Taxonomy" id="195103"/>
    <lineage>
        <taxon>Bacteria</taxon>
        <taxon>Bacillati</taxon>
        <taxon>Bacillota</taxon>
        <taxon>Clostridia</taxon>
        <taxon>Eubacteriales</taxon>
        <taxon>Clostridiaceae</taxon>
        <taxon>Clostridium</taxon>
    </lineage>
</organism>
<dbReference type="HOGENOM" id="CLU_2045626_0_0_9"/>
<dbReference type="EMBL" id="CP000246">
    <property type="protein sequence ID" value="ABG82990.1"/>
    <property type="molecule type" value="Genomic_DNA"/>
</dbReference>
<dbReference type="Proteomes" id="UP000001823">
    <property type="component" value="Chromosome"/>
</dbReference>